<dbReference type="Proteomes" id="UP001500928">
    <property type="component" value="Unassembled WGS sequence"/>
</dbReference>
<sequence>MSARTGSDPVVRRPAEGPGAAVRVLPVEEVRDDARRLARWRDLERRAVEPNPFLAPPVLLPAARHLAPPPSLRLVVAERGDRMVFLLPVADATPRALVPVPARTPLRRVHAAGLRTWLHPYCFLGTPLVDPEADPEAVWTEVLDALHGLRTAPWLELPTLSAGGPVAAALRRACAGRPARHTALGARGVVRRRPENTYLSEWVTSRNRANLARRRRVLRRELAGDVVTVERGHRDVERFLRLEAAGWKGRRGTALLCREGDAAFFREVASGCGAEGRFVLLSLEVGDRAVAQSTAITAGGGLFGFKRAYDEGLAAASPGALLDADLLDWFHGRPDLRWIDSSAEPGAADRGLFGDRQELGTTVVGLGPAGRAVPLLFGAVDGARDLRRRAAGRLSTLPGTVRRASPGSRP</sequence>
<name>A0ABP9CFQ0_9PSEU</name>
<protein>
    <recommendedName>
        <fullName evidence="1">BioF2-like acetyltransferase domain-containing protein</fullName>
    </recommendedName>
</protein>
<evidence type="ECO:0000259" key="1">
    <source>
        <dbReference type="Pfam" id="PF13480"/>
    </source>
</evidence>
<keyword evidence="3" id="KW-1185">Reference proteome</keyword>
<feature type="domain" description="BioF2-like acetyltransferase" evidence="1">
    <location>
        <begin position="205"/>
        <end position="340"/>
    </location>
</feature>
<comment type="caution">
    <text evidence="2">The sequence shown here is derived from an EMBL/GenBank/DDBJ whole genome shotgun (WGS) entry which is preliminary data.</text>
</comment>
<dbReference type="SUPFAM" id="SSF55729">
    <property type="entry name" value="Acyl-CoA N-acyltransferases (Nat)"/>
    <property type="match status" value="1"/>
</dbReference>
<organism evidence="2 3">
    <name type="scientific">Actinomycetospora chlora</name>
    <dbReference type="NCBI Taxonomy" id="663608"/>
    <lineage>
        <taxon>Bacteria</taxon>
        <taxon>Bacillati</taxon>
        <taxon>Actinomycetota</taxon>
        <taxon>Actinomycetes</taxon>
        <taxon>Pseudonocardiales</taxon>
        <taxon>Pseudonocardiaceae</taxon>
        <taxon>Actinomycetospora</taxon>
    </lineage>
</organism>
<evidence type="ECO:0000313" key="3">
    <source>
        <dbReference type="Proteomes" id="UP001500928"/>
    </source>
</evidence>
<dbReference type="EMBL" id="BAABHO010000057">
    <property type="protein sequence ID" value="GAA4807555.1"/>
    <property type="molecule type" value="Genomic_DNA"/>
</dbReference>
<evidence type="ECO:0000313" key="2">
    <source>
        <dbReference type="EMBL" id="GAA4807555.1"/>
    </source>
</evidence>
<dbReference type="InterPro" id="IPR016181">
    <property type="entry name" value="Acyl_CoA_acyltransferase"/>
</dbReference>
<accession>A0ABP9CFQ0</accession>
<proteinExistence type="predicted"/>
<gene>
    <name evidence="2" type="ORF">GCM10023200_51500</name>
</gene>
<dbReference type="InterPro" id="IPR038740">
    <property type="entry name" value="BioF2-like_GNAT_dom"/>
</dbReference>
<reference evidence="3" key="1">
    <citation type="journal article" date="2019" name="Int. J. Syst. Evol. Microbiol.">
        <title>The Global Catalogue of Microorganisms (GCM) 10K type strain sequencing project: providing services to taxonomists for standard genome sequencing and annotation.</title>
        <authorList>
            <consortium name="The Broad Institute Genomics Platform"/>
            <consortium name="The Broad Institute Genome Sequencing Center for Infectious Disease"/>
            <person name="Wu L."/>
            <person name="Ma J."/>
        </authorList>
    </citation>
    <scope>NUCLEOTIDE SEQUENCE [LARGE SCALE GENOMIC DNA]</scope>
    <source>
        <strain evidence="3">JCM 17979</strain>
    </source>
</reference>
<dbReference type="RefSeq" id="WP_345422691.1">
    <property type="nucleotide sequence ID" value="NZ_BAABHO010000057.1"/>
</dbReference>
<dbReference type="Pfam" id="PF13480">
    <property type="entry name" value="Acetyltransf_6"/>
    <property type="match status" value="1"/>
</dbReference>